<evidence type="ECO:0000313" key="11">
    <source>
        <dbReference type="EMBL" id="ACV08582.1"/>
    </source>
</evidence>
<protein>
    <recommendedName>
        <fullName evidence="10">Fluoride-specific ion channel FluC</fullName>
    </recommendedName>
</protein>
<dbReference type="OrthoDB" id="5148600at2"/>
<keyword evidence="6 10" id="KW-0407">Ion channel</keyword>
<dbReference type="GO" id="GO:0062054">
    <property type="term" value="F:fluoride channel activity"/>
    <property type="evidence" value="ECO:0007669"/>
    <property type="project" value="UniProtKB-UniRule"/>
</dbReference>
<evidence type="ECO:0000256" key="5">
    <source>
        <dbReference type="ARBA" id="ARBA00023136"/>
    </source>
</evidence>
<evidence type="ECO:0000256" key="1">
    <source>
        <dbReference type="ARBA" id="ARBA00004651"/>
    </source>
</evidence>
<feature type="binding site" evidence="10">
    <location>
        <position position="81"/>
    </location>
    <ligand>
        <name>Na(+)</name>
        <dbReference type="ChEBI" id="CHEBI:29101"/>
        <note>structural</note>
    </ligand>
</feature>
<dbReference type="Proteomes" id="UP000000628">
    <property type="component" value="Chromosome"/>
</dbReference>
<name>C7R2W0_JONDD</name>
<feature type="transmembrane region" description="Helical" evidence="10">
    <location>
        <begin position="67"/>
        <end position="88"/>
    </location>
</feature>
<feature type="binding site" evidence="10">
    <location>
        <position position="78"/>
    </location>
    <ligand>
        <name>Na(+)</name>
        <dbReference type="ChEBI" id="CHEBI:29101"/>
        <note>structural</note>
    </ligand>
</feature>
<comment type="similarity">
    <text evidence="7 10">Belongs to the fluoride channel Fluc/FEX (TC 1.A.43) family.</text>
</comment>
<organism evidence="11 12">
    <name type="scientific">Jonesia denitrificans (strain ATCC 14870 / DSM 20603 / BCRC 15368 / CIP 55.134 / JCM 11481 / NBRC 15587 / NCTC 10816 / Prevot 55134)</name>
    <name type="common">Listeria denitrificans</name>
    <dbReference type="NCBI Taxonomy" id="471856"/>
    <lineage>
        <taxon>Bacteria</taxon>
        <taxon>Bacillati</taxon>
        <taxon>Actinomycetota</taxon>
        <taxon>Actinomycetes</taxon>
        <taxon>Micrococcales</taxon>
        <taxon>Jonesiaceae</taxon>
        <taxon>Jonesia</taxon>
    </lineage>
</organism>
<keyword evidence="3 10" id="KW-0812">Transmembrane</keyword>
<sequence length="129" mass="12837">MSVLLVACGGAIGAAMRFMTDARVTSFVAARWPQVPVPVGTGVVNVVGSFLLGVLTGAGAHTDLPHAVVVGVGVGLLGGFTTFSTASVDVVVLANKDHPRAWICAGGYAVGMLVLALTAGVCGWMLAGS</sequence>
<dbReference type="PANTHER" id="PTHR28259">
    <property type="entry name" value="FLUORIDE EXPORT PROTEIN 1-RELATED"/>
    <property type="match status" value="1"/>
</dbReference>
<comment type="activity regulation">
    <text evidence="10">Na(+) is not transported, but it plays an essential structural role and its presence is essential for fluoride channel function.</text>
</comment>
<comment type="catalytic activity">
    <reaction evidence="8">
        <text>fluoride(in) = fluoride(out)</text>
        <dbReference type="Rhea" id="RHEA:76159"/>
        <dbReference type="ChEBI" id="CHEBI:17051"/>
    </reaction>
    <physiologicalReaction direction="left-to-right" evidence="8">
        <dbReference type="Rhea" id="RHEA:76160"/>
    </physiologicalReaction>
</comment>
<comment type="subcellular location">
    <subcellularLocation>
        <location evidence="1 10">Cell membrane</location>
        <topology evidence="1 10">Multi-pass membrane protein</topology>
    </subcellularLocation>
</comment>
<dbReference type="KEGG" id="jde:Jden_0926"/>
<evidence type="ECO:0000256" key="4">
    <source>
        <dbReference type="ARBA" id="ARBA00022989"/>
    </source>
</evidence>
<dbReference type="STRING" id="471856.Jden_0926"/>
<dbReference type="Pfam" id="PF02537">
    <property type="entry name" value="CRCB"/>
    <property type="match status" value="1"/>
</dbReference>
<evidence type="ECO:0000256" key="7">
    <source>
        <dbReference type="ARBA" id="ARBA00035120"/>
    </source>
</evidence>
<gene>
    <name evidence="10" type="primary">fluC</name>
    <name evidence="10" type="synonym">crcB</name>
    <name evidence="11" type="ordered locus">Jden_0926</name>
</gene>
<evidence type="ECO:0000256" key="8">
    <source>
        <dbReference type="ARBA" id="ARBA00035585"/>
    </source>
</evidence>
<evidence type="ECO:0000256" key="6">
    <source>
        <dbReference type="ARBA" id="ARBA00023303"/>
    </source>
</evidence>
<keyword evidence="10" id="KW-0813">Transport</keyword>
<dbReference type="GO" id="GO:0140114">
    <property type="term" value="P:cellular detoxification of fluoride"/>
    <property type="evidence" value="ECO:0007669"/>
    <property type="project" value="UniProtKB-UniRule"/>
</dbReference>
<comment type="function">
    <text evidence="9 10">Fluoride-specific ion channel. Important for reducing fluoride concentration in the cell, thus reducing its toxicity.</text>
</comment>
<proteinExistence type="inferred from homology"/>
<dbReference type="PANTHER" id="PTHR28259:SF1">
    <property type="entry name" value="FLUORIDE EXPORT PROTEIN 1-RELATED"/>
    <property type="match status" value="1"/>
</dbReference>
<dbReference type="InterPro" id="IPR003691">
    <property type="entry name" value="FluC"/>
</dbReference>
<dbReference type="GO" id="GO:0005886">
    <property type="term" value="C:plasma membrane"/>
    <property type="evidence" value="ECO:0007669"/>
    <property type="project" value="UniProtKB-SubCell"/>
</dbReference>
<keyword evidence="2 10" id="KW-1003">Cell membrane</keyword>
<keyword evidence="10" id="KW-0406">Ion transport</keyword>
<evidence type="ECO:0000256" key="10">
    <source>
        <dbReference type="HAMAP-Rule" id="MF_00454"/>
    </source>
</evidence>
<dbReference type="HAMAP" id="MF_00454">
    <property type="entry name" value="FluC"/>
    <property type="match status" value="1"/>
</dbReference>
<evidence type="ECO:0000256" key="3">
    <source>
        <dbReference type="ARBA" id="ARBA00022692"/>
    </source>
</evidence>
<dbReference type="eggNOG" id="COG0239">
    <property type="taxonomic scope" value="Bacteria"/>
</dbReference>
<keyword evidence="10" id="KW-0915">Sodium</keyword>
<dbReference type="HOGENOM" id="CLU_114342_2_0_11"/>
<keyword evidence="12" id="KW-1185">Reference proteome</keyword>
<dbReference type="RefSeq" id="WP_015771210.1">
    <property type="nucleotide sequence ID" value="NC_013174.1"/>
</dbReference>
<evidence type="ECO:0000313" key="12">
    <source>
        <dbReference type="Proteomes" id="UP000000628"/>
    </source>
</evidence>
<accession>C7R2W0</accession>
<feature type="transmembrane region" description="Helical" evidence="10">
    <location>
        <begin position="42"/>
        <end position="60"/>
    </location>
</feature>
<reference evidence="11 12" key="1">
    <citation type="journal article" date="2009" name="Stand. Genomic Sci.">
        <title>Complete genome sequence of Jonesia denitrificans type strain (Prevot 55134).</title>
        <authorList>
            <person name="Pukall R."/>
            <person name="Gehrich-Schroter G."/>
            <person name="Lapidus A."/>
            <person name="Nolan M."/>
            <person name="Glavina Del Rio T."/>
            <person name="Lucas S."/>
            <person name="Chen F."/>
            <person name="Tice H."/>
            <person name="Pitluck S."/>
            <person name="Cheng J.F."/>
            <person name="Copeland A."/>
            <person name="Saunders E."/>
            <person name="Brettin T."/>
            <person name="Detter J.C."/>
            <person name="Bruce D."/>
            <person name="Goodwin L."/>
            <person name="Pati A."/>
            <person name="Ivanova N."/>
            <person name="Mavromatis K."/>
            <person name="Ovchinnikova G."/>
            <person name="Chen A."/>
            <person name="Palaniappan K."/>
            <person name="Land M."/>
            <person name="Hauser L."/>
            <person name="Chang Y.J."/>
            <person name="Jeffries C.D."/>
            <person name="Chain P."/>
            <person name="Goker M."/>
            <person name="Bristow J."/>
            <person name="Eisen J.A."/>
            <person name="Markowitz V."/>
            <person name="Hugenholtz P."/>
            <person name="Kyrpides N.C."/>
            <person name="Klenk H.P."/>
            <person name="Han C."/>
        </authorList>
    </citation>
    <scope>NUCLEOTIDE SEQUENCE [LARGE SCALE GENOMIC DNA]</scope>
    <source>
        <strain evidence="12">ATCC 14870 / DSM 20603 / BCRC 15368 / CIP 55.134 / JCM 11481 / NBRC 15587 / NCTC 10816 / Prevot 55134</strain>
    </source>
</reference>
<keyword evidence="10" id="KW-0479">Metal-binding</keyword>
<dbReference type="EMBL" id="CP001706">
    <property type="protein sequence ID" value="ACV08582.1"/>
    <property type="molecule type" value="Genomic_DNA"/>
</dbReference>
<evidence type="ECO:0000256" key="2">
    <source>
        <dbReference type="ARBA" id="ARBA00022475"/>
    </source>
</evidence>
<dbReference type="GO" id="GO:0046872">
    <property type="term" value="F:metal ion binding"/>
    <property type="evidence" value="ECO:0007669"/>
    <property type="project" value="UniProtKB-KW"/>
</dbReference>
<feature type="transmembrane region" description="Helical" evidence="10">
    <location>
        <begin position="100"/>
        <end position="127"/>
    </location>
</feature>
<dbReference type="AlphaFoldDB" id="C7R2W0"/>
<keyword evidence="5 10" id="KW-0472">Membrane</keyword>
<keyword evidence="4 10" id="KW-1133">Transmembrane helix</keyword>
<evidence type="ECO:0000256" key="9">
    <source>
        <dbReference type="ARBA" id="ARBA00049940"/>
    </source>
</evidence>